<dbReference type="NCBIfam" id="TIGR01460">
    <property type="entry name" value="HAD-SF-IIA"/>
    <property type="match status" value="1"/>
</dbReference>
<keyword evidence="7" id="KW-0812">Transmembrane</keyword>
<dbReference type="InterPro" id="IPR006357">
    <property type="entry name" value="HAD-SF_hydro_IIA"/>
</dbReference>
<dbReference type="InterPro" id="IPR023214">
    <property type="entry name" value="HAD_sf"/>
</dbReference>
<dbReference type="Gene3D" id="3.40.50.1000">
    <property type="entry name" value="HAD superfamily/HAD-like"/>
    <property type="match status" value="2"/>
</dbReference>
<dbReference type="SUPFAM" id="SSF56784">
    <property type="entry name" value="HAD-like"/>
    <property type="match status" value="1"/>
</dbReference>
<feature type="compositionally biased region" description="Polar residues" evidence="6">
    <location>
        <begin position="625"/>
        <end position="637"/>
    </location>
</feature>
<dbReference type="InterPro" id="IPR006355">
    <property type="entry name" value="LHPP/HDHD2"/>
</dbReference>
<protein>
    <recommendedName>
        <fullName evidence="5">Haloacid dehalogenase-like hydrolase domain-containing protein 2</fullName>
    </recommendedName>
</protein>
<dbReference type="Pfam" id="PF13242">
    <property type="entry name" value="Hydrolase_like"/>
    <property type="match status" value="1"/>
</dbReference>
<feature type="compositionally biased region" description="Low complexity" evidence="6">
    <location>
        <begin position="643"/>
        <end position="652"/>
    </location>
</feature>
<accession>A0AA39HRU4</accession>
<evidence type="ECO:0000256" key="6">
    <source>
        <dbReference type="SAM" id="MobiDB-lite"/>
    </source>
</evidence>
<keyword evidence="4" id="KW-0460">Magnesium</keyword>
<evidence type="ECO:0000256" key="1">
    <source>
        <dbReference type="ARBA" id="ARBA00001946"/>
    </source>
</evidence>
<evidence type="ECO:0000256" key="4">
    <source>
        <dbReference type="ARBA" id="ARBA00022842"/>
    </source>
</evidence>
<dbReference type="GO" id="GO:0005737">
    <property type="term" value="C:cytoplasm"/>
    <property type="evidence" value="ECO:0007669"/>
    <property type="project" value="TreeGrafter"/>
</dbReference>
<dbReference type="EMBL" id="JAUCMV010000003">
    <property type="protein sequence ID" value="KAK0410340.1"/>
    <property type="molecule type" value="Genomic_DNA"/>
</dbReference>
<dbReference type="PANTHER" id="PTHR19288">
    <property type="entry name" value="4-NITROPHENYLPHOSPHATASE-RELATED"/>
    <property type="match status" value="1"/>
</dbReference>
<feature type="transmembrane region" description="Helical" evidence="7">
    <location>
        <begin position="354"/>
        <end position="376"/>
    </location>
</feature>
<feature type="compositionally biased region" description="Polar residues" evidence="6">
    <location>
        <begin position="694"/>
        <end position="706"/>
    </location>
</feature>
<dbReference type="GO" id="GO:0016791">
    <property type="term" value="F:phosphatase activity"/>
    <property type="evidence" value="ECO:0007669"/>
    <property type="project" value="InterPro"/>
</dbReference>
<reference evidence="8" key="1">
    <citation type="submission" date="2023-06" db="EMBL/GenBank/DDBJ databases">
        <title>Genomic analysis of the entomopathogenic nematode Steinernema hermaphroditum.</title>
        <authorList>
            <person name="Schwarz E.M."/>
            <person name="Heppert J.K."/>
            <person name="Baniya A."/>
            <person name="Schwartz H.T."/>
            <person name="Tan C.-H."/>
            <person name="Antoshechkin I."/>
            <person name="Sternberg P.W."/>
            <person name="Goodrich-Blair H."/>
            <person name="Dillman A.R."/>
        </authorList>
    </citation>
    <scope>NUCLEOTIDE SEQUENCE</scope>
    <source>
        <strain evidence="8">PS9179</strain>
        <tissue evidence="8">Whole animal</tissue>
    </source>
</reference>
<feature type="compositionally biased region" description="Basic and acidic residues" evidence="6">
    <location>
        <begin position="481"/>
        <end position="490"/>
    </location>
</feature>
<keyword evidence="9" id="KW-1185">Reference proteome</keyword>
<evidence type="ECO:0000313" key="8">
    <source>
        <dbReference type="EMBL" id="KAK0410340.1"/>
    </source>
</evidence>
<dbReference type="Proteomes" id="UP001175271">
    <property type="component" value="Unassembled WGS sequence"/>
</dbReference>
<comment type="similarity">
    <text evidence="2">Belongs to the HAD-like hydrolase superfamily.</text>
</comment>
<dbReference type="Pfam" id="PF13344">
    <property type="entry name" value="Hydrolase_6"/>
    <property type="match status" value="1"/>
</dbReference>
<feature type="region of interest" description="Disordered" evidence="6">
    <location>
        <begin position="509"/>
        <end position="706"/>
    </location>
</feature>
<name>A0AA39HRU4_9BILA</name>
<sequence>MARRIVLMIDLSGTLHVAKSQTPGAVEALKKLRASQRFSPKILFVTNTTKESINVLHNRLTSIGFDIQKNEIFTSLLAARRKIENENLRPMLMLEEEAMEDFAGIDVSNPNAVVVGLSPSQFHFERMNEAFRLLLAGAKFVAVHKGRYYKREDGLSLGPGPFVEALEYATDKKASVVGKPEIAFFHSALEFVGAMEAVMIGDDVRDDVCGAINAGFKAILVRTGKYRPVWRMASKWKTRGERMLATIPSEDKTRTCCNCCHIKTGTVCLGLIELVVVSLFLTGLIQQLKWKHADASFCFKRMWRDCLIFNFHHFNLTLAGDYIIGLVMIFVIASILLMFCGISSVSPRMLLPHLVIQAIGFICSAGYFFLYAWSFFYGDLYTQKRPFKLQSFVERMWLATVLLIFSAFQFYLFFTVVKCVLYLQKIRTERNRRKRQFIECSNRVRIAKENGMWRQTSWGGGFQQYKGQYDDGKQLPKKKDKPTSHVKWDLQKNTEKSLSYGIDEIVVLPVQQKTPPPESPKQKTSVEETTQTPIEGIQKSPQKHHSPVSAKKSNSPPQSPKRRHPSGSGENRKSQRTEGKTMEESTSKPVETKPTEKTSKPSAAPGSPVRRTSVDSTGPLMKPKQSVSVSTCTTSNRYLPHQRSTSSSGGSRRSPDKPVTSSHHHHRPSEGTSGTASAKMKSSISATPVLKKISITSSVPATFQNE</sequence>
<keyword evidence="3" id="KW-0479">Metal-binding</keyword>
<dbReference type="FunFam" id="3.40.50.1000:FF:000060">
    <property type="entry name" value="Haloacid dehalogenase-like hydrolase domain-containing protein 2"/>
    <property type="match status" value="1"/>
</dbReference>
<dbReference type="GO" id="GO:0046872">
    <property type="term" value="F:metal ion binding"/>
    <property type="evidence" value="ECO:0007669"/>
    <property type="project" value="UniProtKB-KW"/>
</dbReference>
<dbReference type="NCBIfam" id="TIGR01458">
    <property type="entry name" value="HAD-SF-IIA-hyp3"/>
    <property type="match status" value="1"/>
</dbReference>
<dbReference type="AlphaFoldDB" id="A0AA39HRU4"/>
<feature type="transmembrane region" description="Helical" evidence="7">
    <location>
        <begin position="396"/>
        <end position="423"/>
    </location>
</feature>
<dbReference type="InterPro" id="IPR036412">
    <property type="entry name" value="HAD-like_sf"/>
</dbReference>
<keyword evidence="7" id="KW-1133">Transmembrane helix</keyword>
<comment type="caution">
    <text evidence="8">The sequence shown here is derived from an EMBL/GenBank/DDBJ whole genome shotgun (WGS) entry which is preliminary data.</text>
</comment>
<feature type="compositionally biased region" description="Polar residues" evidence="6">
    <location>
        <begin position="670"/>
        <end position="686"/>
    </location>
</feature>
<organism evidence="8 9">
    <name type="scientific">Steinernema hermaphroditum</name>
    <dbReference type="NCBI Taxonomy" id="289476"/>
    <lineage>
        <taxon>Eukaryota</taxon>
        <taxon>Metazoa</taxon>
        <taxon>Ecdysozoa</taxon>
        <taxon>Nematoda</taxon>
        <taxon>Chromadorea</taxon>
        <taxon>Rhabditida</taxon>
        <taxon>Tylenchina</taxon>
        <taxon>Panagrolaimomorpha</taxon>
        <taxon>Strongyloidoidea</taxon>
        <taxon>Steinernematidae</taxon>
        <taxon>Steinernema</taxon>
    </lineage>
</organism>
<gene>
    <name evidence="8" type="ORF">QR680_005075</name>
</gene>
<keyword evidence="7" id="KW-0472">Membrane</keyword>
<feature type="region of interest" description="Disordered" evidence="6">
    <location>
        <begin position="469"/>
        <end position="490"/>
    </location>
</feature>
<evidence type="ECO:0000313" key="9">
    <source>
        <dbReference type="Proteomes" id="UP001175271"/>
    </source>
</evidence>
<evidence type="ECO:0000256" key="7">
    <source>
        <dbReference type="SAM" id="Phobius"/>
    </source>
</evidence>
<evidence type="ECO:0000256" key="5">
    <source>
        <dbReference type="ARBA" id="ARBA00039666"/>
    </source>
</evidence>
<comment type="cofactor">
    <cofactor evidence="1">
        <name>Mg(2+)</name>
        <dbReference type="ChEBI" id="CHEBI:18420"/>
    </cofactor>
</comment>
<proteinExistence type="inferred from homology"/>
<evidence type="ECO:0000256" key="2">
    <source>
        <dbReference type="ARBA" id="ARBA00007958"/>
    </source>
</evidence>
<evidence type="ECO:0000256" key="3">
    <source>
        <dbReference type="ARBA" id="ARBA00022723"/>
    </source>
</evidence>
<dbReference type="PANTHER" id="PTHR19288:SF46">
    <property type="entry name" value="HALOACID DEHALOGENASE-LIKE HYDROLASE DOMAIN-CONTAINING PROTEIN 2"/>
    <property type="match status" value="1"/>
</dbReference>
<feature type="compositionally biased region" description="Basic and acidic residues" evidence="6">
    <location>
        <begin position="570"/>
        <end position="599"/>
    </location>
</feature>
<feature type="transmembrane region" description="Helical" evidence="7">
    <location>
        <begin position="322"/>
        <end position="342"/>
    </location>
</feature>